<evidence type="ECO:0000313" key="1">
    <source>
        <dbReference type="EMBL" id="NVI44366.1"/>
    </source>
</evidence>
<protein>
    <submittedName>
        <fullName evidence="1">Three-Cys-motif partner protein TcmP</fullName>
    </submittedName>
</protein>
<gene>
    <name evidence="1" type="primary">tcmP</name>
    <name evidence="1" type="ORF">HAP48_015710</name>
    <name evidence="2" type="ORF">WDK88_29710</name>
</gene>
<dbReference type="InterPro" id="IPR031009">
    <property type="entry name" value="Tcm_partner"/>
</dbReference>
<name>A0A973ZZL2_9BRAD</name>
<dbReference type="RefSeq" id="WP_166203877.1">
    <property type="nucleotide sequence ID" value="NZ_CP088285.1"/>
</dbReference>
<sequence length="300" mass="33886">MTVDHEFGGQHTEIKLSIVEGYLKAYTTALRPNFKHLWYIDAFAGTGSRTVRTDRRGADLVEEPVEEVVEHRRGSAQIALGVSPRFDFLMFVERNPNYASALRDLAAKHLQRSIVVAEDDANDALKRLVAANRWHDKRAVVFLDPYGMEVEWSTLEALASTQAIDVWFLFPLAGLYRQATRRLVDIDDAKRAALTRMFGSSTWEEELYPITGEADMFGGIPERRRELDPSGLEQYVQKRLSEVFAHVLKPLALPVDKHPQMFSLFLCISNRATGAIGLATRIGSHLLDPKRHIIIGPTMK</sequence>
<evidence type="ECO:0000313" key="2">
    <source>
        <dbReference type="EMBL" id="WXC77593.1"/>
    </source>
</evidence>
<organism evidence="1">
    <name type="scientific">Bradyrhizobium septentrionale</name>
    <dbReference type="NCBI Taxonomy" id="1404411"/>
    <lineage>
        <taxon>Bacteria</taxon>
        <taxon>Pseudomonadati</taxon>
        <taxon>Pseudomonadota</taxon>
        <taxon>Alphaproteobacteria</taxon>
        <taxon>Hyphomicrobiales</taxon>
        <taxon>Nitrobacteraceae</taxon>
        <taxon>Bradyrhizobium</taxon>
    </lineage>
</organism>
<dbReference type="EMBL" id="CP147711">
    <property type="protein sequence ID" value="WXC77593.1"/>
    <property type="molecule type" value="Genomic_DNA"/>
</dbReference>
<proteinExistence type="predicted"/>
<dbReference type="Proteomes" id="UP001432046">
    <property type="component" value="Chromosome"/>
</dbReference>
<dbReference type="EMBL" id="JAAOLE020000001">
    <property type="protein sequence ID" value="NVI44366.1"/>
    <property type="molecule type" value="Genomic_DNA"/>
</dbReference>
<dbReference type="SUPFAM" id="SSF53335">
    <property type="entry name" value="S-adenosyl-L-methionine-dependent methyltransferases"/>
    <property type="match status" value="1"/>
</dbReference>
<dbReference type="InterPro" id="IPR029063">
    <property type="entry name" value="SAM-dependent_MTases_sf"/>
</dbReference>
<accession>A0A973ZZL2</accession>
<dbReference type="AlphaFoldDB" id="A0A973ZZL2"/>
<dbReference type="Gene3D" id="3.40.50.150">
    <property type="entry name" value="Vaccinia Virus protein VP39"/>
    <property type="match status" value="1"/>
</dbReference>
<reference evidence="2" key="3">
    <citation type="submission" date="2024-03" db="EMBL/GenBank/DDBJ databases">
        <authorList>
            <person name="Bromfield E.S.P."/>
            <person name="Cloutier S."/>
        </authorList>
    </citation>
    <scope>NUCLEOTIDE SEQUENCE</scope>
    <source>
        <strain evidence="2">5S5</strain>
    </source>
</reference>
<evidence type="ECO:0000313" key="3">
    <source>
        <dbReference type="Proteomes" id="UP001432046"/>
    </source>
</evidence>
<dbReference type="NCBIfam" id="TIGR04474">
    <property type="entry name" value="tcm_partner"/>
    <property type="match status" value="1"/>
</dbReference>
<keyword evidence="3" id="KW-1185">Reference proteome</keyword>
<reference evidence="2" key="2">
    <citation type="journal article" date="2021" name="Int. J. Syst. Evol. Microbiol.">
        <title>Bradyrhizobium septentrionale sp. nov. (sv. septentrionale) and Bradyrhizobium quebecense sp. nov. (sv. septentrionale) associated with legumes native to Canada possess rearranged symbiosis genes and numerous insertion sequences.</title>
        <authorList>
            <person name="Bromfield E.S.P."/>
            <person name="Cloutier S."/>
        </authorList>
    </citation>
    <scope>NUCLEOTIDE SEQUENCE</scope>
    <source>
        <strain evidence="2">5S5</strain>
    </source>
</reference>
<reference evidence="1" key="1">
    <citation type="submission" date="2020-06" db="EMBL/GenBank/DDBJ databases">
        <title>Whole Genome Sequence of Bradyrhizobium sp. Strain 1S1.</title>
        <authorList>
            <person name="Bromfield E.S.P."/>
            <person name="Cloutier S."/>
        </authorList>
    </citation>
    <scope>NUCLEOTIDE SEQUENCE [LARGE SCALE GENOMIC DNA]</scope>
    <source>
        <strain evidence="1">1S1</strain>
    </source>
</reference>